<dbReference type="GO" id="GO:0000162">
    <property type="term" value="P:L-tryptophan biosynthetic process"/>
    <property type="evidence" value="ECO:0007669"/>
    <property type="project" value="TreeGrafter"/>
</dbReference>
<evidence type="ECO:0000256" key="4">
    <source>
        <dbReference type="ARBA" id="ARBA00023239"/>
    </source>
</evidence>
<dbReference type="GO" id="GO:0046872">
    <property type="term" value="F:metal ion binding"/>
    <property type="evidence" value="ECO:0007669"/>
    <property type="project" value="UniProtKB-KW"/>
</dbReference>
<dbReference type="InterPro" id="IPR019996">
    <property type="entry name" value="Salicylate_synthase"/>
</dbReference>
<gene>
    <name evidence="6" type="ORF">POLS_LOCUS2638</name>
</gene>
<dbReference type="InterPro" id="IPR015890">
    <property type="entry name" value="Chorismate_C"/>
</dbReference>
<protein>
    <recommendedName>
        <fullName evidence="5">Chorismate-utilising enzyme C-terminal domain-containing protein</fullName>
    </recommendedName>
</protein>
<sequence length="444" mass="48719">MSPHQMSITFTSHTQALETVVSVLARHKSDDYYAYERRETWHIGIGCHASLVLDSQGDTVTIKTDAGQTSRPIDEPSITDVARNFVSENSKSGYRIFGQAGFNYAAHIRGQAYTPGNWPLLALLVPRIEMLLHQNTITLKGIDDDEVKALYEAISHTNTSLCLACPRNSKPIGTQDIDGSYTARVERALRDIAEGRYIKVIPSRALEVDGKIDMPATLLAGRQSNNPARTFSLSHAGYRATGFSPELVLSVENGKVKTEPLAGTRSALGTKQEVEKLRDELLNDPKEIVEHVLSVREALEELGQLCPSDTIKVDDLMSIRPRGSVQHLGSSVSGTLLPEKDMWDAFEVLFPSITASGIPKKAAIEAIQNLENEPRELYSGAVLMIENSQSLEAALVLRTVFQDENRGWIQAGAGVISQSSPQRELTETREKLASIAPFVISETP</sequence>
<dbReference type="SUPFAM" id="SSF56322">
    <property type="entry name" value="ADC synthase"/>
    <property type="match status" value="1"/>
</dbReference>
<dbReference type="InterPro" id="IPR005801">
    <property type="entry name" value="ADC_synthase"/>
</dbReference>
<dbReference type="Gene3D" id="3.60.120.10">
    <property type="entry name" value="Anthranilate synthase"/>
    <property type="match status" value="1"/>
</dbReference>
<evidence type="ECO:0000259" key="5">
    <source>
        <dbReference type="Pfam" id="PF00425"/>
    </source>
</evidence>
<proteinExistence type="predicted"/>
<reference evidence="6" key="1">
    <citation type="submission" date="2021-07" db="EMBL/GenBank/DDBJ databases">
        <authorList>
            <person name="Branca A.L. A."/>
        </authorList>
    </citation>
    <scope>NUCLEOTIDE SEQUENCE</scope>
</reference>
<evidence type="ECO:0000256" key="1">
    <source>
        <dbReference type="ARBA" id="ARBA00001946"/>
    </source>
</evidence>
<dbReference type="GO" id="GO:0008909">
    <property type="term" value="F:isochorismate synthase activity"/>
    <property type="evidence" value="ECO:0007669"/>
    <property type="project" value="InterPro"/>
</dbReference>
<dbReference type="NCBIfam" id="TIGR03494">
    <property type="entry name" value="salicyl_syn"/>
    <property type="match status" value="1"/>
</dbReference>
<evidence type="ECO:0000256" key="3">
    <source>
        <dbReference type="ARBA" id="ARBA00022842"/>
    </source>
</evidence>
<name>A0A9W4MRL6_PENOL</name>
<dbReference type="PANTHER" id="PTHR11236:SF48">
    <property type="entry name" value="ISOCHORISMATE SYNTHASE MENF"/>
    <property type="match status" value="1"/>
</dbReference>
<keyword evidence="4" id="KW-0456">Lyase</keyword>
<keyword evidence="7" id="KW-1185">Reference proteome</keyword>
<dbReference type="PANTHER" id="PTHR11236">
    <property type="entry name" value="AMINOBENZOATE/ANTHRANILATE SYNTHASE"/>
    <property type="match status" value="1"/>
</dbReference>
<organism evidence="6 7">
    <name type="scientific">Penicillium olsonii</name>
    <dbReference type="NCBI Taxonomy" id="99116"/>
    <lineage>
        <taxon>Eukaryota</taxon>
        <taxon>Fungi</taxon>
        <taxon>Dikarya</taxon>
        <taxon>Ascomycota</taxon>
        <taxon>Pezizomycotina</taxon>
        <taxon>Eurotiomycetes</taxon>
        <taxon>Eurotiomycetidae</taxon>
        <taxon>Eurotiales</taxon>
        <taxon>Aspergillaceae</taxon>
        <taxon>Penicillium</taxon>
    </lineage>
</organism>
<accession>A0A9W4MRL6</accession>
<dbReference type="AlphaFoldDB" id="A0A9W4MRL6"/>
<comment type="caution">
    <text evidence="6">The sequence shown here is derived from an EMBL/GenBank/DDBJ whole genome shotgun (WGS) entry which is preliminary data.</text>
</comment>
<dbReference type="GO" id="GO:0016833">
    <property type="term" value="F:oxo-acid-lyase activity"/>
    <property type="evidence" value="ECO:0007669"/>
    <property type="project" value="InterPro"/>
</dbReference>
<dbReference type="Proteomes" id="UP001153618">
    <property type="component" value="Unassembled WGS sequence"/>
</dbReference>
<dbReference type="EMBL" id="CAJVOS010000016">
    <property type="protein sequence ID" value="CAG8028580.1"/>
    <property type="molecule type" value="Genomic_DNA"/>
</dbReference>
<dbReference type="OrthoDB" id="1865897at2759"/>
<evidence type="ECO:0000313" key="6">
    <source>
        <dbReference type="EMBL" id="CAG8028580.1"/>
    </source>
</evidence>
<evidence type="ECO:0000256" key="2">
    <source>
        <dbReference type="ARBA" id="ARBA00022723"/>
    </source>
</evidence>
<feature type="domain" description="Chorismate-utilising enzyme C-terminal" evidence="5">
    <location>
        <begin position="180"/>
        <end position="431"/>
    </location>
</feature>
<dbReference type="InterPro" id="IPR019999">
    <property type="entry name" value="Anth_synth_I-like"/>
</dbReference>
<evidence type="ECO:0000313" key="7">
    <source>
        <dbReference type="Proteomes" id="UP001153618"/>
    </source>
</evidence>
<comment type="cofactor">
    <cofactor evidence="1">
        <name>Mg(2+)</name>
        <dbReference type="ChEBI" id="CHEBI:18420"/>
    </cofactor>
</comment>
<dbReference type="Pfam" id="PF00425">
    <property type="entry name" value="Chorismate_bind"/>
    <property type="match status" value="1"/>
</dbReference>
<keyword evidence="2" id="KW-0479">Metal-binding</keyword>
<keyword evidence="3" id="KW-0460">Magnesium</keyword>